<sequence length="257" mass="27959">MWRCTQKGQLSGAQSCTERQLNLACAFRPGNCHDRNNERVQLPARIRDGNGLGVYSTARMDLNGTEALSLMDLGVGHQPSKVHRDLSNRMAATHDSLPLPPAPALVAHHKKQLPPPTLPPPPLHKHPKKKKAKATKSKVAAKRSSSETSAAPPSPPWPVVDHRPRPGPNPVVIFSVAFVVLVALAVASFFQVRERVESSPEARRARQAAAAAATKTTTEEEEPATTLRLTDNTEEETLRTVMFLPSTRTRTPPKKGG</sequence>
<evidence type="ECO:0000313" key="2">
    <source>
        <dbReference type="Proteomes" id="UP000821845"/>
    </source>
</evidence>
<accession>A0ACB7SL07</accession>
<dbReference type="EMBL" id="CM023484">
    <property type="protein sequence ID" value="KAH6934474.1"/>
    <property type="molecule type" value="Genomic_DNA"/>
</dbReference>
<comment type="caution">
    <text evidence="1">The sequence shown here is derived from an EMBL/GenBank/DDBJ whole genome shotgun (WGS) entry which is preliminary data.</text>
</comment>
<gene>
    <name evidence="1" type="ORF">HPB50_024546</name>
</gene>
<organism evidence="1 2">
    <name type="scientific">Hyalomma asiaticum</name>
    <name type="common">Tick</name>
    <dbReference type="NCBI Taxonomy" id="266040"/>
    <lineage>
        <taxon>Eukaryota</taxon>
        <taxon>Metazoa</taxon>
        <taxon>Ecdysozoa</taxon>
        <taxon>Arthropoda</taxon>
        <taxon>Chelicerata</taxon>
        <taxon>Arachnida</taxon>
        <taxon>Acari</taxon>
        <taxon>Parasitiformes</taxon>
        <taxon>Ixodida</taxon>
        <taxon>Ixodoidea</taxon>
        <taxon>Ixodidae</taxon>
        <taxon>Hyalomminae</taxon>
        <taxon>Hyalomma</taxon>
    </lineage>
</organism>
<name>A0ACB7SL07_HYAAI</name>
<protein>
    <submittedName>
        <fullName evidence="1">Uncharacterized protein</fullName>
    </submittedName>
</protein>
<proteinExistence type="predicted"/>
<dbReference type="Proteomes" id="UP000821845">
    <property type="component" value="Chromosome 4"/>
</dbReference>
<reference evidence="1" key="1">
    <citation type="submission" date="2020-05" db="EMBL/GenBank/DDBJ databases">
        <title>Large-scale comparative analyses of tick genomes elucidate their genetic diversity and vector capacities.</title>
        <authorList>
            <person name="Jia N."/>
            <person name="Wang J."/>
            <person name="Shi W."/>
            <person name="Du L."/>
            <person name="Sun Y."/>
            <person name="Zhan W."/>
            <person name="Jiang J."/>
            <person name="Wang Q."/>
            <person name="Zhang B."/>
            <person name="Ji P."/>
            <person name="Sakyi L.B."/>
            <person name="Cui X."/>
            <person name="Yuan T."/>
            <person name="Jiang B."/>
            <person name="Yang W."/>
            <person name="Lam T.T.-Y."/>
            <person name="Chang Q."/>
            <person name="Ding S."/>
            <person name="Wang X."/>
            <person name="Zhu J."/>
            <person name="Ruan X."/>
            <person name="Zhao L."/>
            <person name="Wei J."/>
            <person name="Que T."/>
            <person name="Du C."/>
            <person name="Cheng J."/>
            <person name="Dai P."/>
            <person name="Han X."/>
            <person name="Huang E."/>
            <person name="Gao Y."/>
            <person name="Liu J."/>
            <person name="Shao H."/>
            <person name="Ye R."/>
            <person name="Li L."/>
            <person name="Wei W."/>
            <person name="Wang X."/>
            <person name="Wang C."/>
            <person name="Yang T."/>
            <person name="Huo Q."/>
            <person name="Li W."/>
            <person name="Guo W."/>
            <person name="Chen H."/>
            <person name="Zhou L."/>
            <person name="Ni X."/>
            <person name="Tian J."/>
            <person name="Zhou Y."/>
            <person name="Sheng Y."/>
            <person name="Liu T."/>
            <person name="Pan Y."/>
            <person name="Xia L."/>
            <person name="Li J."/>
            <person name="Zhao F."/>
            <person name="Cao W."/>
        </authorList>
    </citation>
    <scope>NUCLEOTIDE SEQUENCE</scope>
    <source>
        <strain evidence="1">Hyas-2018</strain>
    </source>
</reference>
<keyword evidence="2" id="KW-1185">Reference proteome</keyword>
<evidence type="ECO:0000313" key="1">
    <source>
        <dbReference type="EMBL" id="KAH6934474.1"/>
    </source>
</evidence>